<dbReference type="InterPro" id="IPR036249">
    <property type="entry name" value="Thioredoxin-like_sf"/>
</dbReference>
<organism evidence="1 2">
    <name type="scientific">Meloidogyne enterolobii</name>
    <name type="common">Root-knot nematode worm</name>
    <name type="synonym">Meloidogyne mayaguensis</name>
    <dbReference type="NCBI Taxonomy" id="390850"/>
    <lineage>
        <taxon>Eukaryota</taxon>
        <taxon>Metazoa</taxon>
        <taxon>Ecdysozoa</taxon>
        <taxon>Nematoda</taxon>
        <taxon>Chromadorea</taxon>
        <taxon>Rhabditida</taxon>
        <taxon>Tylenchina</taxon>
        <taxon>Tylenchomorpha</taxon>
        <taxon>Tylenchoidea</taxon>
        <taxon>Meloidogynidae</taxon>
        <taxon>Meloidogyninae</taxon>
        <taxon>Meloidogyne</taxon>
    </lineage>
</organism>
<dbReference type="AlphaFoldDB" id="A0A6V7UUT2"/>
<accession>A0A6V7UUT2</accession>
<evidence type="ECO:0000313" key="2">
    <source>
        <dbReference type="Proteomes" id="UP000580250"/>
    </source>
</evidence>
<name>A0A6V7UUT2_MELEN</name>
<dbReference type="SUPFAM" id="SSF52833">
    <property type="entry name" value="Thioredoxin-like"/>
    <property type="match status" value="1"/>
</dbReference>
<gene>
    <name evidence="1" type="ORF">MENT_LOCUS17580</name>
</gene>
<dbReference type="Gene3D" id="3.40.30.10">
    <property type="entry name" value="Glutaredoxin"/>
    <property type="match status" value="1"/>
</dbReference>
<dbReference type="OrthoDB" id="5835970at2759"/>
<proteinExistence type="predicted"/>
<dbReference type="Proteomes" id="UP000580250">
    <property type="component" value="Unassembled WGS sequence"/>
</dbReference>
<dbReference type="EMBL" id="CAJEWN010000115">
    <property type="protein sequence ID" value="CAD2166073.1"/>
    <property type="molecule type" value="Genomic_DNA"/>
</dbReference>
<protein>
    <submittedName>
        <fullName evidence="1">Uncharacterized protein</fullName>
    </submittedName>
</protein>
<comment type="caution">
    <text evidence="1">The sequence shown here is derived from an EMBL/GenBank/DDBJ whole genome shotgun (WGS) entry which is preliminary data.</text>
</comment>
<sequence>MALKLSLFYDIKSPNSWIFFKVLRQKIPEWRKYRQITIEYFPVNSTFLHREIYGTDLLCDIVNKKNYAINELNQICDFYNLEKQILKLFTDLMIHRSSRALYLFLNLMRQKHPEYYQNLVEKLFEDFWIGREIGIPFGELDKTIMHIDDRENHRDMVSRELHLLLEERITSIPWLRIDSIPNNQKLFGFTNILRLELLDELIKTPFYNPLNYSTEEIIYKKDEEEKTVLEQWLDRNRLKRAMKFVEKV</sequence>
<evidence type="ECO:0000313" key="1">
    <source>
        <dbReference type="EMBL" id="CAD2166073.1"/>
    </source>
</evidence>
<reference evidence="1 2" key="1">
    <citation type="submission" date="2020-08" db="EMBL/GenBank/DDBJ databases">
        <authorList>
            <person name="Koutsovoulos G."/>
            <person name="Danchin GJ E."/>
        </authorList>
    </citation>
    <scope>NUCLEOTIDE SEQUENCE [LARGE SCALE GENOMIC DNA]</scope>
</reference>